<dbReference type="PANTHER" id="PTHR42920:SF5">
    <property type="entry name" value="EAMA DOMAIN-CONTAINING PROTEIN"/>
    <property type="match status" value="1"/>
</dbReference>
<name>L1K4J5_GUITC</name>
<evidence type="ECO:0000313" key="10">
    <source>
        <dbReference type="EnsemblProtists" id="EKX55529"/>
    </source>
</evidence>
<feature type="transmembrane region" description="Helical" evidence="6">
    <location>
        <begin position="146"/>
        <end position="164"/>
    </location>
</feature>
<evidence type="ECO:0000256" key="1">
    <source>
        <dbReference type="ARBA" id="ARBA00004651"/>
    </source>
</evidence>
<dbReference type="PaxDb" id="55529-EKX55529"/>
<dbReference type="OrthoDB" id="2017960at2759"/>
<sequence length="420" mass="45090">MPTTSWVLLSFTLVSTASAFHVPQSTLGLPCLRQRGDSVCSLKMQRKEEQRSLLDRRKMRSRAIGRDLYTPLSFLPQVSEQARGSTGKTKKKEESIPETLAKMVEDFSTSLDVGTARAWLLFIVALSGINFGAIKVLDGGFFDGSSILAVRFIIAAAVLSPWLFRAKKEIIVPSIETGAWLAGGYFVQSVSLTGGTDSGVAAFFASMTTVICPFLEATTGIRLERRAWAAAFLAVCGAACLELGGGSLPTGADFWGILQPFLFGLYLFKTERTVHENPSQALEITSIQTLVTAVMSCAVAAVGHWDLLHADVGAVLPSLQECLALLWMGIMSSAFVLGMETVVVGKLSSSETALMFSTEPLWAAAFGSMFIGESFGWNTAVGGALAITACLTRSLDRNAVRVLSVKLRSVPRAMRKAFSS</sequence>
<keyword evidence="4 6" id="KW-1133">Transmembrane helix</keyword>
<feature type="domain" description="EamA" evidence="8">
    <location>
        <begin position="252"/>
        <end position="391"/>
    </location>
</feature>
<comment type="subcellular location">
    <subcellularLocation>
        <location evidence="1">Cell membrane</location>
        <topology evidence="1">Multi-pass membrane protein</topology>
    </subcellularLocation>
</comment>
<feature type="signal peptide" evidence="7">
    <location>
        <begin position="1"/>
        <end position="19"/>
    </location>
</feature>
<dbReference type="RefSeq" id="XP_005842509.1">
    <property type="nucleotide sequence ID" value="XM_005842452.1"/>
</dbReference>
<feature type="transmembrane region" description="Helical" evidence="6">
    <location>
        <begin position="116"/>
        <end position="134"/>
    </location>
</feature>
<evidence type="ECO:0000256" key="3">
    <source>
        <dbReference type="ARBA" id="ARBA00022692"/>
    </source>
</evidence>
<dbReference type="AlphaFoldDB" id="L1K4J5"/>
<dbReference type="EMBL" id="JH992965">
    <property type="protein sequence ID" value="EKX55529.1"/>
    <property type="molecule type" value="Genomic_DNA"/>
</dbReference>
<evidence type="ECO:0000259" key="8">
    <source>
        <dbReference type="Pfam" id="PF00892"/>
    </source>
</evidence>
<proteinExistence type="predicted"/>
<evidence type="ECO:0000256" key="7">
    <source>
        <dbReference type="SAM" id="SignalP"/>
    </source>
</evidence>
<accession>L1K4J5</accession>
<organism evidence="9">
    <name type="scientific">Guillardia theta (strain CCMP2712)</name>
    <name type="common">Cryptophyte</name>
    <dbReference type="NCBI Taxonomy" id="905079"/>
    <lineage>
        <taxon>Eukaryota</taxon>
        <taxon>Cryptophyceae</taxon>
        <taxon>Pyrenomonadales</taxon>
        <taxon>Geminigeraceae</taxon>
        <taxon>Guillardia</taxon>
    </lineage>
</organism>
<reference evidence="10" key="3">
    <citation type="submission" date="2015-06" db="UniProtKB">
        <authorList>
            <consortium name="EnsemblProtists"/>
        </authorList>
    </citation>
    <scope>IDENTIFICATION</scope>
</reference>
<dbReference type="EnsemblProtists" id="EKX55529">
    <property type="protein sequence ID" value="EKX55529"/>
    <property type="gene ID" value="GUITHDRAFT_83788"/>
</dbReference>
<keyword evidence="3 6" id="KW-0812">Transmembrane</keyword>
<dbReference type="GO" id="GO:0005886">
    <property type="term" value="C:plasma membrane"/>
    <property type="evidence" value="ECO:0007669"/>
    <property type="project" value="UniProtKB-SubCell"/>
</dbReference>
<dbReference type="InterPro" id="IPR051258">
    <property type="entry name" value="Diverse_Substrate_Transporter"/>
</dbReference>
<evidence type="ECO:0000256" key="4">
    <source>
        <dbReference type="ARBA" id="ARBA00022989"/>
    </source>
</evidence>
<dbReference type="InterPro" id="IPR000620">
    <property type="entry name" value="EamA_dom"/>
</dbReference>
<evidence type="ECO:0000313" key="9">
    <source>
        <dbReference type="EMBL" id="EKX55529.1"/>
    </source>
</evidence>
<evidence type="ECO:0000313" key="11">
    <source>
        <dbReference type="Proteomes" id="UP000011087"/>
    </source>
</evidence>
<feature type="chain" id="PRO_5008772165" description="EamA domain-containing protein" evidence="7">
    <location>
        <begin position="20"/>
        <end position="420"/>
    </location>
</feature>
<evidence type="ECO:0000256" key="5">
    <source>
        <dbReference type="ARBA" id="ARBA00023136"/>
    </source>
</evidence>
<feature type="transmembrane region" description="Helical" evidence="6">
    <location>
        <begin position="227"/>
        <end position="246"/>
    </location>
</feature>
<dbReference type="SUPFAM" id="SSF103481">
    <property type="entry name" value="Multidrug resistance efflux transporter EmrE"/>
    <property type="match status" value="1"/>
</dbReference>
<keyword evidence="7" id="KW-0732">Signal</keyword>
<dbReference type="Proteomes" id="UP000011087">
    <property type="component" value="Unassembled WGS sequence"/>
</dbReference>
<evidence type="ECO:0000256" key="2">
    <source>
        <dbReference type="ARBA" id="ARBA00022475"/>
    </source>
</evidence>
<dbReference type="OMA" id="FLWASNF"/>
<protein>
    <recommendedName>
        <fullName evidence="8">EamA domain-containing protein</fullName>
    </recommendedName>
</protein>
<dbReference type="HOGENOM" id="CLU_033863_21_4_1"/>
<evidence type="ECO:0000256" key="6">
    <source>
        <dbReference type="SAM" id="Phobius"/>
    </source>
</evidence>
<dbReference type="KEGG" id="gtt:GUITHDRAFT_83788"/>
<feature type="transmembrane region" description="Helical" evidence="6">
    <location>
        <begin position="281"/>
        <end position="305"/>
    </location>
</feature>
<feature type="transmembrane region" description="Helical" evidence="6">
    <location>
        <begin position="252"/>
        <end position="269"/>
    </location>
</feature>
<dbReference type="Pfam" id="PF00892">
    <property type="entry name" value="EamA"/>
    <property type="match status" value="1"/>
</dbReference>
<reference evidence="9 11" key="1">
    <citation type="journal article" date="2012" name="Nature">
        <title>Algal genomes reveal evolutionary mosaicism and the fate of nucleomorphs.</title>
        <authorList>
            <consortium name="DOE Joint Genome Institute"/>
            <person name="Curtis B.A."/>
            <person name="Tanifuji G."/>
            <person name="Burki F."/>
            <person name="Gruber A."/>
            <person name="Irimia M."/>
            <person name="Maruyama S."/>
            <person name="Arias M.C."/>
            <person name="Ball S.G."/>
            <person name="Gile G.H."/>
            <person name="Hirakawa Y."/>
            <person name="Hopkins J.F."/>
            <person name="Kuo A."/>
            <person name="Rensing S.A."/>
            <person name="Schmutz J."/>
            <person name="Symeonidi A."/>
            <person name="Elias M."/>
            <person name="Eveleigh R.J."/>
            <person name="Herman E.K."/>
            <person name="Klute M.J."/>
            <person name="Nakayama T."/>
            <person name="Obornik M."/>
            <person name="Reyes-Prieto A."/>
            <person name="Armbrust E.V."/>
            <person name="Aves S.J."/>
            <person name="Beiko R.G."/>
            <person name="Coutinho P."/>
            <person name="Dacks J.B."/>
            <person name="Durnford D.G."/>
            <person name="Fast N.M."/>
            <person name="Green B.R."/>
            <person name="Grisdale C.J."/>
            <person name="Hempel F."/>
            <person name="Henrissat B."/>
            <person name="Hoppner M.P."/>
            <person name="Ishida K."/>
            <person name="Kim E."/>
            <person name="Koreny L."/>
            <person name="Kroth P.G."/>
            <person name="Liu Y."/>
            <person name="Malik S.B."/>
            <person name="Maier U.G."/>
            <person name="McRose D."/>
            <person name="Mock T."/>
            <person name="Neilson J.A."/>
            <person name="Onodera N.T."/>
            <person name="Poole A.M."/>
            <person name="Pritham E.J."/>
            <person name="Richards T.A."/>
            <person name="Rocap G."/>
            <person name="Roy S.W."/>
            <person name="Sarai C."/>
            <person name="Schaack S."/>
            <person name="Shirato S."/>
            <person name="Slamovits C.H."/>
            <person name="Spencer D.F."/>
            <person name="Suzuki S."/>
            <person name="Worden A.Z."/>
            <person name="Zauner S."/>
            <person name="Barry K."/>
            <person name="Bell C."/>
            <person name="Bharti A.K."/>
            <person name="Crow J.A."/>
            <person name="Grimwood J."/>
            <person name="Kramer R."/>
            <person name="Lindquist E."/>
            <person name="Lucas S."/>
            <person name="Salamov A."/>
            <person name="McFadden G.I."/>
            <person name="Lane C.E."/>
            <person name="Keeling P.J."/>
            <person name="Gray M.W."/>
            <person name="Grigoriev I.V."/>
            <person name="Archibald J.M."/>
        </authorList>
    </citation>
    <scope>NUCLEOTIDE SEQUENCE</scope>
    <source>
        <strain evidence="9 11">CCMP2712</strain>
    </source>
</reference>
<dbReference type="InterPro" id="IPR037185">
    <property type="entry name" value="EmrE-like"/>
</dbReference>
<reference evidence="11" key="2">
    <citation type="submission" date="2012-11" db="EMBL/GenBank/DDBJ databases">
        <authorList>
            <person name="Kuo A."/>
            <person name="Curtis B.A."/>
            <person name="Tanifuji G."/>
            <person name="Burki F."/>
            <person name="Gruber A."/>
            <person name="Irimia M."/>
            <person name="Maruyama S."/>
            <person name="Arias M.C."/>
            <person name="Ball S.G."/>
            <person name="Gile G.H."/>
            <person name="Hirakawa Y."/>
            <person name="Hopkins J.F."/>
            <person name="Rensing S.A."/>
            <person name="Schmutz J."/>
            <person name="Symeonidi A."/>
            <person name="Elias M."/>
            <person name="Eveleigh R.J."/>
            <person name="Herman E.K."/>
            <person name="Klute M.J."/>
            <person name="Nakayama T."/>
            <person name="Obornik M."/>
            <person name="Reyes-Prieto A."/>
            <person name="Armbrust E.V."/>
            <person name="Aves S.J."/>
            <person name="Beiko R.G."/>
            <person name="Coutinho P."/>
            <person name="Dacks J.B."/>
            <person name="Durnford D.G."/>
            <person name="Fast N.M."/>
            <person name="Green B.R."/>
            <person name="Grisdale C."/>
            <person name="Hempe F."/>
            <person name="Henrissat B."/>
            <person name="Hoppner M.P."/>
            <person name="Ishida K.-I."/>
            <person name="Kim E."/>
            <person name="Koreny L."/>
            <person name="Kroth P.G."/>
            <person name="Liu Y."/>
            <person name="Malik S.-B."/>
            <person name="Maier U.G."/>
            <person name="McRose D."/>
            <person name="Mock T."/>
            <person name="Neilson J.A."/>
            <person name="Onodera N.T."/>
            <person name="Poole A.M."/>
            <person name="Pritham E.J."/>
            <person name="Richards T.A."/>
            <person name="Rocap G."/>
            <person name="Roy S.W."/>
            <person name="Sarai C."/>
            <person name="Schaack S."/>
            <person name="Shirato S."/>
            <person name="Slamovits C.H."/>
            <person name="Spencer D.F."/>
            <person name="Suzuki S."/>
            <person name="Worden A.Z."/>
            <person name="Zauner S."/>
            <person name="Barry K."/>
            <person name="Bell C."/>
            <person name="Bharti A.K."/>
            <person name="Crow J.A."/>
            <person name="Grimwood J."/>
            <person name="Kramer R."/>
            <person name="Lindquist E."/>
            <person name="Lucas S."/>
            <person name="Salamov A."/>
            <person name="McFadden G.I."/>
            <person name="Lane C.E."/>
            <person name="Keeling P.J."/>
            <person name="Gray M.W."/>
            <person name="Grigoriev I.V."/>
            <person name="Archibald J.M."/>
        </authorList>
    </citation>
    <scope>NUCLEOTIDE SEQUENCE</scope>
    <source>
        <strain evidence="11">CCMP2712</strain>
    </source>
</reference>
<feature type="transmembrane region" description="Helical" evidence="6">
    <location>
        <begin position="325"/>
        <end position="345"/>
    </location>
</feature>
<keyword evidence="11" id="KW-1185">Reference proteome</keyword>
<gene>
    <name evidence="9" type="ORF">GUITHDRAFT_83788</name>
</gene>
<dbReference type="PANTHER" id="PTHR42920">
    <property type="entry name" value="OS03G0707200 PROTEIN-RELATED"/>
    <property type="match status" value="1"/>
</dbReference>
<keyword evidence="5 6" id="KW-0472">Membrane</keyword>
<keyword evidence="2" id="KW-1003">Cell membrane</keyword>
<dbReference type="GeneID" id="17312150"/>